<protein>
    <submittedName>
        <fullName evidence="9">Transcription factor WER like</fullName>
    </submittedName>
</protein>
<dbReference type="InterPro" id="IPR017930">
    <property type="entry name" value="Myb_dom"/>
</dbReference>
<dbReference type="GO" id="GO:0090558">
    <property type="term" value="P:plant epidermis development"/>
    <property type="evidence" value="ECO:0007669"/>
    <property type="project" value="UniProtKB-ARBA"/>
</dbReference>
<keyword evidence="5" id="KW-0804">Transcription</keyword>
<dbReference type="PANTHER" id="PTHR47998">
    <property type="entry name" value="TRANSCRIPTION FACTOR MYB51-LIKE ISOFORM X1"/>
    <property type="match status" value="1"/>
</dbReference>
<comment type="caution">
    <text evidence="9">The sequence shown here is derived from an EMBL/GenBank/DDBJ whole genome shotgun (WGS) entry which is preliminary data.</text>
</comment>
<evidence type="ECO:0000313" key="10">
    <source>
        <dbReference type="Proteomes" id="UP000241394"/>
    </source>
</evidence>
<dbReference type="PROSITE" id="PS51294">
    <property type="entry name" value="HTH_MYB"/>
    <property type="match status" value="2"/>
</dbReference>
<dbReference type="GO" id="GO:0000976">
    <property type="term" value="F:transcription cis-regulatory region binding"/>
    <property type="evidence" value="ECO:0007669"/>
    <property type="project" value="TreeGrafter"/>
</dbReference>
<evidence type="ECO:0000256" key="2">
    <source>
        <dbReference type="ARBA" id="ARBA00022737"/>
    </source>
</evidence>
<dbReference type="AlphaFoldDB" id="A0A2R6PS57"/>
<dbReference type="InterPro" id="IPR015495">
    <property type="entry name" value="Myb_TF_plants"/>
</dbReference>
<dbReference type="Gramene" id="PSR95869">
    <property type="protein sequence ID" value="PSR95869"/>
    <property type="gene ID" value="CEY00_Acc22003"/>
</dbReference>
<dbReference type="GO" id="GO:0030154">
    <property type="term" value="P:cell differentiation"/>
    <property type="evidence" value="ECO:0007669"/>
    <property type="project" value="TreeGrafter"/>
</dbReference>
<dbReference type="SMART" id="SM00717">
    <property type="entry name" value="SANT"/>
    <property type="match status" value="2"/>
</dbReference>
<dbReference type="GO" id="GO:0006355">
    <property type="term" value="P:regulation of DNA-templated transcription"/>
    <property type="evidence" value="ECO:0007669"/>
    <property type="project" value="TreeGrafter"/>
</dbReference>
<evidence type="ECO:0000259" key="7">
    <source>
        <dbReference type="PROSITE" id="PS50090"/>
    </source>
</evidence>
<reference evidence="10" key="2">
    <citation type="journal article" date="2018" name="BMC Genomics">
        <title>A manually annotated Actinidia chinensis var. chinensis (kiwifruit) genome highlights the challenges associated with draft genomes and gene prediction in plants.</title>
        <authorList>
            <person name="Pilkington S.M."/>
            <person name="Crowhurst R."/>
            <person name="Hilario E."/>
            <person name="Nardozza S."/>
            <person name="Fraser L."/>
            <person name="Peng Y."/>
            <person name="Gunaseelan K."/>
            <person name="Simpson R."/>
            <person name="Tahir J."/>
            <person name="Deroles S.C."/>
            <person name="Templeton K."/>
            <person name="Luo Z."/>
            <person name="Davy M."/>
            <person name="Cheng C."/>
            <person name="McNeilage M."/>
            <person name="Scaglione D."/>
            <person name="Liu Y."/>
            <person name="Zhang Q."/>
            <person name="Datson P."/>
            <person name="De Silva N."/>
            <person name="Gardiner S.E."/>
            <person name="Bassett H."/>
            <person name="Chagne D."/>
            <person name="McCallum J."/>
            <person name="Dzierzon H."/>
            <person name="Deng C."/>
            <person name="Wang Y.Y."/>
            <person name="Barron L."/>
            <person name="Manako K."/>
            <person name="Bowen J."/>
            <person name="Foster T.M."/>
            <person name="Erridge Z.A."/>
            <person name="Tiffin H."/>
            <person name="Waite C.N."/>
            <person name="Davies K.M."/>
            <person name="Grierson E.P."/>
            <person name="Laing W.A."/>
            <person name="Kirk R."/>
            <person name="Chen X."/>
            <person name="Wood M."/>
            <person name="Montefiori M."/>
            <person name="Brummell D.A."/>
            <person name="Schwinn K.E."/>
            <person name="Catanach A."/>
            <person name="Fullerton C."/>
            <person name="Li D."/>
            <person name="Meiyalaghan S."/>
            <person name="Nieuwenhuizen N."/>
            <person name="Read N."/>
            <person name="Prakash R."/>
            <person name="Hunter D."/>
            <person name="Zhang H."/>
            <person name="McKenzie M."/>
            <person name="Knabel M."/>
            <person name="Harris A."/>
            <person name="Allan A.C."/>
            <person name="Gleave A."/>
            <person name="Chen A."/>
            <person name="Janssen B.J."/>
            <person name="Plunkett B."/>
            <person name="Ampomah-Dwamena C."/>
            <person name="Voogd C."/>
            <person name="Leif D."/>
            <person name="Lafferty D."/>
            <person name="Souleyre E.J.F."/>
            <person name="Varkonyi-Gasic E."/>
            <person name="Gambi F."/>
            <person name="Hanley J."/>
            <person name="Yao J.L."/>
            <person name="Cheung J."/>
            <person name="David K.M."/>
            <person name="Warren B."/>
            <person name="Marsh K."/>
            <person name="Snowden K.C."/>
            <person name="Lin-Wang K."/>
            <person name="Brian L."/>
            <person name="Martinez-Sanchez M."/>
            <person name="Wang M."/>
            <person name="Ileperuma N."/>
            <person name="Macnee N."/>
            <person name="Campin R."/>
            <person name="McAtee P."/>
            <person name="Drummond R.S.M."/>
            <person name="Espley R.V."/>
            <person name="Ireland H.S."/>
            <person name="Wu R."/>
            <person name="Atkinson R.G."/>
            <person name="Karunairetnam S."/>
            <person name="Bulley S."/>
            <person name="Chunkath S."/>
            <person name="Hanley Z."/>
            <person name="Storey R."/>
            <person name="Thrimawithana A.H."/>
            <person name="Thomson S."/>
            <person name="David C."/>
            <person name="Testolin R."/>
            <person name="Huang H."/>
            <person name="Hellens R.P."/>
            <person name="Schaffer R.J."/>
        </authorList>
    </citation>
    <scope>NUCLEOTIDE SEQUENCE [LARGE SCALE GENOMIC DNA]</scope>
    <source>
        <strain evidence="10">cv. Red5</strain>
    </source>
</reference>
<dbReference type="PROSITE" id="PS50090">
    <property type="entry name" value="MYB_LIKE"/>
    <property type="match status" value="2"/>
</dbReference>
<evidence type="ECO:0000256" key="3">
    <source>
        <dbReference type="ARBA" id="ARBA00023015"/>
    </source>
</evidence>
<dbReference type="Proteomes" id="UP000241394">
    <property type="component" value="Chromosome LG23"/>
</dbReference>
<dbReference type="FunFam" id="1.10.10.60:FF:000001">
    <property type="entry name" value="MYB-related transcription factor"/>
    <property type="match status" value="1"/>
</dbReference>
<dbReference type="CDD" id="cd00167">
    <property type="entry name" value="SANT"/>
    <property type="match status" value="2"/>
</dbReference>
<dbReference type="EMBL" id="NKQK01000023">
    <property type="protein sequence ID" value="PSR95869.1"/>
    <property type="molecule type" value="Genomic_DNA"/>
</dbReference>
<accession>A0A2R6PS57</accession>
<evidence type="ECO:0000259" key="8">
    <source>
        <dbReference type="PROSITE" id="PS51294"/>
    </source>
</evidence>
<dbReference type="InterPro" id="IPR009057">
    <property type="entry name" value="Homeodomain-like_sf"/>
</dbReference>
<evidence type="ECO:0000256" key="6">
    <source>
        <dbReference type="ARBA" id="ARBA00023242"/>
    </source>
</evidence>
<keyword evidence="10" id="KW-1185">Reference proteome</keyword>
<evidence type="ECO:0000256" key="5">
    <source>
        <dbReference type="ARBA" id="ARBA00023163"/>
    </source>
</evidence>
<evidence type="ECO:0000313" key="9">
    <source>
        <dbReference type="EMBL" id="PSR95869.1"/>
    </source>
</evidence>
<feature type="domain" description="HTH myb-type" evidence="8">
    <location>
        <begin position="4"/>
        <end position="56"/>
    </location>
</feature>
<keyword evidence="4" id="KW-0238">DNA-binding</keyword>
<dbReference type="SUPFAM" id="SSF46689">
    <property type="entry name" value="Homeodomain-like"/>
    <property type="match status" value="1"/>
</dbReference>
<comment type="subcellular location">
    <subcellularLocation>
        <location evidence="1">Nucleus</location>
    </subcellularLocation>
</comment>
<dbReference type="OrthoDB" id="2143914at2759"/>
<feature type="domain" description="Myb-like" evidence="7">
    <location>
        <begin position="4"/>
        <end position="56"/>
    </location>
</feature>
<dbReference type="Pfam" id="PF00249">
    <property type="entry name" value="Myb_DNA-binding"/>
    <property type="match status" value="2"/>
</dbReference>
<reference evidence="9 10" key="1">
    <citation type="submission" date="2017-07" db="EMBL/GenBank/DDBJ databases">
        <title>An improved, manually edited Actinidia chinensis var. chinensis (kiwifruit) genome highlights the challenges associated with draft genomes and gene prediction in plants.</title>
        <authorList>
            <person name="Pilkington S."/>
            <person name="Crowhurst R."/>
            <person name="Hilario E."/>
            <person name="Nardozza S."/>
            <person name="Fraser L."/>
            <person name="Peng Y."/>
            <person name="Gunaseelan K."/>
            <person name="Simpson R."/>
            <person name="Tahir J."/>
            <person name="Deroles S."/>
            <person name="Templeton K."/>
            <person name="Luo Z."/>
            <person name="Davy M."/>
            <person name="Cheng C."/>
            <person name="Mcneilage M."/>
            <person name="Scaglione D."/>
            <person name="Liu Y."/>
            <person name="Zhang Q."/>
            <person name="Datson P."/>
            <person name="De Silva N."/>
            <person name="Gardiner S."/>
            <person name="Bassett H."/>
            <person name="Chagne D."/>
            <person name="Mccallum J."/>
            <person name="Dzierzon H."/>
            <person name="Deng C."/>
            <person name="Wang Y.-Y."/>
            <person name="Barron N."/>
            <person name="Manako K."/>
            <person name="Bowen J."/>
            <person name="Foster T."/>
            <person name="Erridge Z."/>
            <person name="Tiffin H."/>
            <person name="Waite C."/>
            <person name="Davies K."/>
            <person name="Grierson E."/>
            <person name="Laing W."/>
            <person name="Kirk R."/>
            <person name="Chen X."/>
            <person name="Wood M."/>
            <person name="Montefiori M."/>
            <person name="Brummell D."/>
            <person name="Schwinn K."/>
            <person name="Catanach A."/>
            <person name="Fullerton C."/>
            <person name="Li D."/>
            <person name="Meiyalaghan S."/>
            <person name="Nieuwenhuizen N."/>
            <person name="Read N."/>
            <person name="Prakash R."/>
            <person name="Hunter D."/>
            <person name="Zhang H."/>
            <person name="Mckenzie M."/>
            <person name="Knabel M."/>
            <person name="Harris A."/>
            <person name="Allan A."/>
            <person name="Chen A."/>
            <person name="Janssen B."/>
            <person name="Plunkett B."/>
            <person name="Dwamena C."/>
            <person name="Voogd C."/>
            <person name="Leif D."/>
            <person name="Lafferty D."/>
            <person name="Souleyre E."/>
            <person name="Varkonyi-Gasic E."/>
            <person name="Gambi F."/>
            <person name="Hanley J."/>
            <person name="Yao J.-L."/>
            <person name="Cheung J."/>
            <person name="David K."/>
            <person name="Warren B."/>
            <person name="Marsh K."/>
            <person name="Snowden K."/>
            <person name="Lin-Wang K."/>
            <person name="Brian L."/>
            <person name="Martinez-Sanchez M."/>
            <person name="Wang M."/>
            <person name="Ileperuma N."/>
            <person name="Macnee N."/>
            <person name="Campin R."/>
            <person name="Mcatee P."/>
            <person name="Drummond R."/>
            <person name="Espley R."/>
            <person name="Ireland H."/>
            <person name="Wu R."/>
            <person name="Atkinson R."/>
            <person name="Karunairetnam S."/>
            <person name="Bulley S."/>
            <person name="Chunkath S."/>
            <person name="Hanley Z."/>
            <person name="Storey R."/>
            <person name="Thrimawithana A."/>
            <person name="Thomson S."/>
            <person name="David C."/>
            <person name="Testolin R."/>
        </authorList>
    </citation>
    <scope>NUCLEOTIDE SEQUENCE [LARGE SCALE GENOMIC DNA]</scope>
    <source>
        <strain evidence="10">cv. Red5</strain>
        <tissue evidence="9">Young leaf</tissue>
    </source>
</reference>
<dbReference type="InterPro" id="IPR001005">
    <property type="entry name" value="SANT/Myb"/>
</dbReference>
<name>A0A2R6PS57_ACTCC</name>
<dbReference type="FunFam" id="1.10.10.60:FF:000353">
    <property type="entry name" value="Transcription factor WER"/>
    <property type="match status" value="1"/>
</dbReference>
<organism evidence="9 10">
    <name type="scientific">Actinidia chinensis var. chinensis</name>
    <name type="common">Chinese soft-hair kiwi</name>
    <dbReference type="NCBI Taxonomy" id="1590841"/>
    <lineage>
        <taxon>Eukaryota</taxon>
        <taxon>Viridiplantae</taxon>
        <taxon>Streptophyta</taxon>
        <taxon>Embryophyta</taxon>
        <taxon>Tracheophyta</taxon>
        <taxon>Spermatophyta</taxon>
        <taxon>Magnoliopsida</taxon>
        <taxon>eudicotyledons</taxon>
        <taxon>Gunneridae</taxon>
        <taxon>Pentapetalae</taxon>
        <taxon>asterids</taxon>
        <taxon>Ericales</taxon>
        <taxon>Actinidiaceae</taxon>
        <taxon>Actinidia</taxon>
    </lineage>
</organism>
<dbReference type="GO" id="GO:0005634">
    <property type="term" value="C:nucleus"/>
    <property type="evidence" value="ECO:0007669"/>
    <property type="project" value="UniProtKB-SubCell"/>
</dbReference>
<feature type="domain" description="Myb-like" evidence="7">
    <location>
        <begin position="57"/>
        <end position="107"/>
    </location>
</feature>
<keyword evidence="6" id="KW-0539">Nucleus</keyword>
<keyword evidence="3" id="KW-0805">Transcription regulation</keyword>
<dbReference type="InParanoid" id="A0A2R6PS57"/>
<feature type="domain" description="HTH myb-type" evidence="8">
    <location>
        <begin position="57"/>
        <end position="111"/>
    </location>
</feature>
<dbReference type="FunCoup" id="A0A2R6PS57">
    <property type="interactions" value="6"/>
</dbReference>
<dbReference type="STRING" id="1590841.A0A2R6PS57"/>
<sequence>MEVEKGYRKALWTEEEDRILMDCMTVHGPGRWNRVAKMTGLNRCGKSCRLRWINYLSPSIKHGNFSEEEDDLIIRLHNLLGNRWSLIAGRIPGRTDNQVKNHWNTYLSKKLGIKETNNIKASSSRRNSKKVLEEIVTVPIDMSFKPTSNDTNQKVTEDCSRSKVGFHEADELIVSDQVCENLSWFSNDDRILNVPSLMEFFDQYSLDFGL</sequence>
<dbReference type="Gene3D" id="1.10.10.60">
    <property type="entry name" value="Homeodomain-like"/>
    <property type="match status" value="2"/>
</dbReference>
<evidence type="ECO:0000256" key="4">
    <source>
        <dbReference type="ARBA" id="ARBA00023125"/>
    </source>
</evidence>
<gene>
    <name evidence="9" type="ORF">CEY00_Acc22003</name>
</gene>
<evidence type="ECO:0000256" key="1">
    <source>
        <dbReference type="ARBA" id="ARBA00004123"/>
    </source>
</evidence>
<keyword evidence="2" id="KW-0677">Repeat</keyword>
<dbReference type="GO" id="GO:0048731">
    <property type="term" value="P:system development"/>
    <property type="evidence" value="ECO:0007669"/>
    <property type="project" value="UniProtKB-ARBA"/>
</dbReference>
<dbReference type="OMA" id="MEARNEY"/>
<proteinExistence type="predicted"/>
<dbReference type="PANTHER" id="PTHR47998:SF15">
    <property type="entry name" value="TRANSCRIPTION FACTOR WER-LIKE"/>
    <property type="match status" value="1"/>
</dbReference>